<dbReference type="OrthoDB" id="5778525at2759"/>
<feature type="compositionally biased region" description="Basic and acidic residues" evidence="6">
    <location>
        <begin position="10"/>
        <end position="31"/>
    </location>
</feature>
<name>A0A4S8MTM7_DENBC</name>
<accession>A0A4S8MTM7</accession>
<gene>
    <name evidence="8" type="ORF">K435DRAFT_645127</name>
</gene>
<feature type="region of interest" description="Disordered" evidence="6">
    <location>
        <begin position="91"/>
        <end position="148"/>
    </location>
</feature>
<dbReference type="Proteomes" id="UP000297245">
    <property type="component" value="Unassembled WGS sequence"/>
</dbReference>
<evidence type="ECO:0000256" key="6">
    <source>
        <dbReference type="SAM" id="MobiDB-lite"/>
    </source>
</evidence>
<dbReference type="InterPro" id="IPR036638">
    <property type="entry name" value="HLH_DNA-bd_sf"/>
</dbReference>
<feature type="domain" description="BHLH" evidence="7">
    <location>
        <begin position="16"/>
        <end position="66"/>
    </location>
</feature>
<feature type="compositionally biased region" description="Low complexity" evidence="6">
    <location>
        <begin position="132"/>
        <end position="148"/>
    </location>
</feature>
<dbReference type="InterPro" id="IPR011598">
    <property type="entry name" value="bHLH_dom"/>
</dbReference>
<dbReference type="PANTHER" id="PTHR10328">
    <property type="entry name" value="PROTEIN MAX MYC-ASSOCIATED FACTOR X"/>
    <property type="match status" value="1"/>
</dbReference>
<keyword evidence="1" id="KW-0805">Transcription regulation</keyword>
<sequence length="148" mass="16550">MGAAYTENLAHSRKEATRRQRIEAEQRRRDELRDGYARLKEVLPISNQKSNKVSLLERATNHIVHLEATNRELQARLAQLEQEMGRLRALNEKISLPSSSETPSPGVFDARPISPPPDGPLQTVVQRVQHTPSEGSGRSSPSMSDNGY</sequence>
<evidence type="ECO:0000256" key="1">
    <source>
        <dbReference type="ARBA" id="ARBA00023015"/>
    </source>
</evidence>
<evidence type="ECO:0000259" key="7">
    <source>
        <dbReference type="PROSITE" id="PS50888"/>
    </source>
</evidence>
<dbReference type="GO" id="GO:0003677">
    <property type="term" value="F:DNA binding"/>
    <property type="evidence" value="ECO:0007669"/>
    <property type="project" value="UniProtKB-KW"/>
</dbReference>
<dbReference type="SUPFAM" id="SSF47459">
    <property type="entry name" value="HLH, helix-loop-helix DNA-binding domain"/>
    <property type="match status" value="1"/>
</dbReference>
<evidence type="ECO:0000256" key="4">
    <source>
        <dbReference type="ARBA" id="ARBA00023163"/>
    </source>
</evidence>
<dbReference type="GO" id="GO:0090575">
    <property type="term" value="C:RNA polymerase II transcription regulator complex"/>
    <property type="evidence" value="ECO:0007669"/>
    <property type="project" value="TreeGrafter"/>
</dbReference>
<dbReference type="Gene3D" id="4.10.280.10">
    <property type="entry name" value="Helix-loop-helix DNA-binding domain"/>
    <property type="match status" value="1"/>
</dbReference>
<feature type="region of interest" description="Disordered" evidence="6">
    <location>
        <begin position="1"/>
        <end position="31"/>
    </location>
</feature>
<keyword evidence="9" id="KW-1185">Reference proteome</keyword>
<dbReference type="GO" id="GO:0003700">
    <property type="term" value="F:DNA-binding transcription factor activity"/>
    <property type="evidence" value="ECO:0007669"/>
    <property type="project" value="TreeGrafter"/>
</dbReference>
<reference evidence="8 9" key="1">
    <citation type="journal article" date="2019" name="Nat. Ecol. Evol.">
        <title>Megaphylogeny resolves global patterns of mushroom evolution.</title>
        <authorList>
            <person name="Varga T."/>
            <person name="Krizsan K."/>
            <person name="Foldi C."/>
            <person name="Dima B."/>
            <person name="Sanchez-Garcia M."/>
            <person name="Sanchez-Ramirez S."/>
            <person name="Szollosi G.J."/>
            <person name="Szarkandi J.G."/>
            <person name="Papp V."/>
            <person name="Albert L."/>
            <person name="Andreopoulos W."/>
            <person name="Angelini C."/>
            <person name="Antonin V."/>
            <person name="Barry K.W."/>
            <person name="Bougher N.L."/>
            <person name="Buchanan P."/>
            <person name="Buyck B."/>
            <person name="Bense V."/>
            <person name="Catcheside P."/>
            <person name="Chovatia M."/>
            <person name="Cooper J."/>
            <person name="Damon W."/>
            <person name="Desjardin D."/>
            <person name="Finy P."/>
            <person name="Geml J."/>
            <person name="Haridas S."/>
            <person name="Hughes K."/>
            <person name="Justo A."/>
            <person name="Karasinski D."/>
            <person name="Kautmanova I."/>
            <person name="Kiss B."/>
            <person name="Kocsube S."/>
            <person name="Kotiranta H."/>
            <person name="LaButti K.M."/>
            <person name="Lechner B.E."/>
            <person name="Liimatainen K."/>
            <person name="Lipzen A."/>
            <person name="Lukacs Z."/>
            <person name="Mihaltcheva S."/>
            <person name="Morgado L.N."/>
            <person name="Niskanen T."/>
            <person name="Noordeloos M.E."/>
            <person name="Ohm R.A."/>
            <person name="Ortiz-Santana B."/>
            <person name="Ovrebo C."/>
            <person name="Racz N."/>
            <person name="Riley R."/>
            <person name="Savchenko A."/>
            <person name="Shiryaev A."/>
            <person name="Soop K."/>
            <person name="Spirin V."/>
            <person name="Szebenyi C."/>
            <person name="Tomsovsky M."/>
            <person name="Tulloss R.E."/>
            <person name="Uehling J."/>
            <person name="Grigoriev I.V."/>
            <person name="Vagvolgyi C."/>
            <person name="Papp T."/>
            <person name="Martin F.M."/>
            <person name="Miettinen O."/>
            <person name="Hibbett D.S."/>
            <person name="Nagy L.G."/>
        </authorList>
    </citation>
    <scope>NUCLEOTIDE SEQUENCE [LARGE SCALE GENOMIC DNA]</scope>
    <source>
        <strain evidence="8 9">CBS 962.96</strain>
    </source>
</reference>
<proteinExistence type="predicted"/>
<dbReference type="GO" id="GO:0045944">
    <property type="term" value="P:positive regulation of transcription by RNA polymerase II"/>
    <property type="evidence" value="ECO:0007669"/>
    <property type="project" value="TreeGrafter"/>
</dbReference>
<evidence type="ECO:0000313" key="8">
    <source>
        <dbReference type="EMBL" id="THV06560.1"/>
    </source>
</evidence>
<keyword evidence="3" id="KW-0010">Activator</keyword>
<keyword evidence="2" id="KW-0238">DNA-binding</keyword>
<dbReference type="EMBL" id="ML179042">
    <property type="protein sequence ID" value="THV06560.1"/>
    <property type="molecule type" value="Genomic_DNA"/>
</dbReference>
<evidence type="ECO:0000256" key="5">
    <source>
        <dbReference type="ARBA" id="ARBA00023242"/>
    </source>
</evidence>
<evidence type="ECO:0000313" key="9">
    <source>
        <dbReference type="Proteomes" id="UP000297245"/>
    </source>
</evidence>
<dbReference type="AlphaFoldDB" id="A0A4S8MTM7"/>
<evidence type="ECO:0000256" key="2">
    <source>
        <dbReference type="ARBA" id="ARBA00023125"/>
    </source>
</evidence>
<dbReference type="SMART" id="SM00353">
    <property type="entry name" value="HLH"/>
    <property type="match status" value="1"/>
</dbReference>
<dbReference type="PROSITE" id="PS50888">
    <property type="entry name" value="BHLH"/>
    <property type="match status" value="1"/>
</dbReference>
<keyword evidence="5" id="KW-0539">Nucleus</keyword>
<keyword evidence="4" id="KW-0804">Transcription</keyword>
<evidence type="ECO:0000256" key="3">
    <source>
        <dbReference type="ARBA" id="ARBA00023159"/>
    </source>
</evidence>
<dbReference type="Pfam" id="PF00010">
    <property type="entry name" value="HLH"/>
    <property type="match status" value="1"/>
</dbReference>
<organism evidence="8 9">
    <name type="scientific">Dendrothele bispora (strain CBS 962.96)</name>
    <dbReference type="NCBI Taxonomy" id="1314807"/>
    <lineage>
        <taxon>Eukaryota</taxon>
        <taxon>Fungi</taxon>
        <taxon>Dikarya</taxon>
        <taxon>Basidiomycota</taxon>
        <taxon>Agaricomycotina</taxon>
        <taxon>Agaricomycetes</taxon>
        <taxon>Agaricomycetidae</taxon>
        <taxon>Agaricales</taxon>
        <taxon>Agaricales incertae sedis</taxon>
        <taxon>Dendrothele</taxon>
    </lineage>
</organism>
<protein>
    <recommendedName>
        <fullName evidence="7">BHLH domain-containing protein</fullName>
    </recommendedName>
</protein>
<dbReference type="GO" id="GO:0046983">
    <property type="term" value="F:protein dimerization activity"/>
    <property type="evidence" value="ECO:0007669"/>
    <property type="project" value="InterPro"/>
</dbReference>
<dbReference type="PANTHER" id="PTHR10328:SF3">
    <property type="entry name" value="PROTEIN MAX"/>
    <property type="match status" value="1"/>
</dbReference>